<comment type="caution">
    <text evidence="1">The sequence shown here is derived from an EMBL/GenBank/DDBJ whole genome shotgun (WGS) entry which is preliminary data.</text>
</comment>
<proteinExistence type="predicted"/>
<dbReference type="PATRIC" id="fig|421052.3.peg.2437"/>
<accession>S3MV93</accession>
<dbReference type="Pfam" id="PF05141">
    <property type="entry name" value="DIT1_PvcA"/>
    <property type="match status" value="1"/>
</dbReference>
<protein>
    <submittedName>
        <fullName evidence="1">Uncharacterized protein</fullName>
    </submittedName>
</protein>
<dbReference type="EMBL" id="ATGI01000032">
    <property type="protein sequence ID" value="EPF71462.1"/>
    <property type="molecule type" value="Genomic_DNA"/>
</dbReference>
<dbReference type="eggNOG" id="ENOG50341D8">
    <property type="taxonomic scope" value="Bacteria"/>
</dbReference>
<sequence length="469" mass="54560">MNNDHKIKKNILSESNLLKLFMCDPQFNISQIPNFDTYFLSALELEQLLISWKKNIERDSTLLCRQSLSLLTDLPQDSLYSNLEYHNWYLAAQVAEVFRNPSICKNAGRLNLKQLQKNICKWLIHADQGLSLVIAWGQPKRSAGGIKCMGPYADLAELFSISRLITITRAIEKIVKYRINLTVLTGGHRFYPALFTRSELTTDYDAQRQAIADFMDDDKRIKFLPFIRHNEILNYSIDESQLKQISHQQILSLLNTITLNIDWEHLLHPQISCRYHNPHHIELTQSLANWLSKQSIETLNQYIRQSIYYLLTNKNTQRLNADSETDEDSIQLKNLIIFMHKVAWESTKKYIVIQEMNHLKQREALGDQHFRLSVHEKDDLNNQPAILTLGVNGGNQLSQHVIAFLKNRVLHFGAFSEFWDSEPVLIKLNSDCDYQLFNWLKQSEQALCISNMPNEELLPFLNMSSRLVN</sequence>
<dbReference type="OrthoDB" id="7057522at2"/>
<gene>
    <name evidence="1" type="ORF">F945_02491</name>
</gene>
<reference evidence="1 2" key="1">
    <citation type="submission" date="2013-06" db="EMBL/GenBank/DDBJ databases">
        <title>The Genome Sequence of Acinetobacter rudis CIP 110305.</title>
        <authorList>
            <consortium name="The Broad Institute Genome Sequencing Platform"/>
            <consortium name="The Broad Institute Genome Sequencing Center for Infectious Disease"/>
            <person name="Cerqueira G."/>
            <person name="Feldgarden M."/>
            <person name="Courvalin P."/>
            <person name="Perichon B."/>
            <person name="Grillot-Courvalin C."/>
            <person name="Clermont D."/>
            <person name="Rocha E."/>
            <person name="Yoon E.-J."/>
            <person name="Nemec A."/>
            <person name="Young S.K."/>
            <person name="Zeng Q."/>
            <person name="Gargeya S."/>
            <person name="Fitzgerald M."/>
            <person name="Abouelleil A."/>
            <person name="Alvarado L."/>
            <person name="Berlin A.M."/>
            <person name="Chapman S.B."/>
            <person name="Dewar J."/>
            <person name="Goldberg J."/>
            <person name="Griggs A."/>
            <person name="Gujja S."/>
            <person name="Hansen M."/>
            <person name="Howarth C."/>
            <person name="Imamovic A."/>
            <person name="Larimer J."/>
            <person name="McCowan C."/>
            <person name="Murphy C."/>
            <person name="Pearson M."/>
            <person name="Priest M."/>
            <person name="Roberts A."/>
            <person name="Saif S."/>
            <person name="Shea T."/>
            <person name="Sykes S."/>
            <person name="Wortman J."/>
            <person name="Nusbaum C."/>
            <person name="Birren B."/>
        </authorList>
    </citation>
    <scope>NUCLEOTIDE SEQUENCE [LARGE SCALE GENOMIC DNA]</scope>
    <source>
        <strain evidence="1 2">CIP 110305</strain>
    </source>
</reference>
<dbReference type="Proteomes" id="UP000014568">
    <property type="component" value="Unassembled WGS sequence"/>
</dbReference>
<dbReference type="AlphaFoldDB" id="S3MV93"/>
<dbReference type="HOGENOM" id="CLU_606581_0_0_6"/>
<dbReference type="RefSeq" id="WP_016656891.1">
    <property type="nucleotide sequence ID" value="NZ_KE340353.1"/>
</dbReference>
<organism evidence="1 2">
    <name type="scientific">Acinetobacter rudis CIP 110305</name>
    <dbReference type="NCBI Taxonomy" id="421052"/>
    <lineage>
        <taxon>Bacteria</taxon>
        <taxon>Pseudomonadati</taxon>
        <taxon>Pseudomonadota</taxon>
        <taxon>Gammaproteobacteria</taxon>
        <taxon>Moraxellales</taxon>
        <taxon>Moraxellaceae</taxon>
        <taxon>Acinetobacter</taxon>
    </lineage>
</organism>
<dbReference type="InterPro" id="IPR007817">
    <property type="entry name" value="Isocyanide_synthase_DIT1"/>
</dbReference>
<evidence type="ECO:0000313" key="1">
    <source>
        <dbReference type="EMBL" id="EPF71462.1"/>
    </source>
</evidence>
<evidence type="ECO:0000313" key="2">
    <source>
        <dbReference type="Proteomes" id="UP000014568"/>
    </source>
</evidence>
<name>S3MV93_9GAMM</name>
<keyword evidence="2" id="KW-1185">Reference proteome</keyword>